<dbReference type="SMART" id="SM00382">
    <property type="entry name" value="AAA"/>
    <property type="match status" value="1"/>
</dbReference>
<evidence type="ECO:0000256" key="1">
    <source>
        <dbReference type="SAM" id="MobiDB-lite"/>
    </source>
</evidence>
<dbReference type="AlphaFoldDB" id="A0A5S3NXT4"/>
<dbReference type="GO" id="GO:0005524">
    <property type="term" value="F:ATP binding"/>
    <property type="evidence" value="ECO:0007669"/>
    <property type="project" value="InterPro"/>
</dbReference>
<dbReference type="Pfam" id="PF07728">
    <property type="entry name" value="AAA_5"/>
    <property type="match status" value="1"/>
</dbReference>
<dbReference type="InterPro" id="IPR027417">
    <property type="entry name" value="P-loop_NTPase"/>
</dbReference>
<dbReference type="Proteomes" id="UP000309668">
    <property type="component" value="Unassembled WGS sequence"/>
</dbReference>
<organism evidence="3 4">
    <name type="scientific">Qipengyuania marisflavi</name>
    <dbReference type="NCBI Taxonomy" id="2486356"/>
    <lineage>
        <taxon>Bacteria</taxon>
        <taxon>Pseudomonadati</taxon>
        <taxon>Pseudomonadota</taxon>
        <taxon>Alphaproteobacteria</taxon>
        <taxon>Sphingomonadales</taxon>
        <taxon>Erythrobacteraceae</taxon>
        <taxon>Qipengyuania</taxon>
    </lineage>
</organism>
<dbReference type="InterPro" id="IPR052934">
    <property type="entry name" value="Methyl-DNA_Rec/Restrict_Enz"/>
</dbReference>
<dbReference type="OrthoDB" id="9781481at2"/>
<proteinExistence type="predicted"/>
<gene>
    <name evidence="3" type="ORF">FEV51_12960</name>
</gene>
<evidence type="ECO:0000313" key="3">
    <source>
        <dbReference type="EMBL" id="TMM44977.1"/>
    </source>
</evidence>
<accession>A0A5S3NXT4</accession>
<dbReference type="Gene3D" id="3.40.50.300">
    <property type="entry name" value="P-loop containing nucleotide triphosphate hydrolases"/>
    <property type="match status" value="2"/>
</dbReference>
<dbReference type="SUPFAM" id="SSF52540">
    <property type="entry name" value="P-loop containing nucleoside triphosphate hydrolases"/>
    <property type="match status" value="1"/>
</dbReference>
<dbReference type="EMBL" id="VCAO01000014">
    <property type="protein sequence ID" value="TMM44977.1"/>
    <property type="molecule type" value="Genomic_DNA"/>
</dbReference>
<keyword evidence="4" id="KW-1185">Reference proteome</keyword>
<feature type="region of interest" description="Disordered" evidence="1">
    <location>
        <begin position="991"/>
        <end position="1014"/>
    </location>
</feature>
<dbReference type="InterPro" id="IPR011704">
    <property type="entry name" value="ATPase_dyneun-rel_AAA"/>
</dbReference>
<dbReference type="RefSeq" id="WP_138619545.1">
    <property type="nucleotide sequence ID" value="NZ_VCAO01000014.1"/>
</dbReference>
<protein>
    <recommendedName>
        <fullName evidence="2">AAA+ ATPase domain-containing protein</fullName>
    </recommendedName>
</protein>
<sequence>MSQKDLVFYAADGSAYQPVKHYNRASGKSAYRVKPRGASNKTSDFIEYETIEEVAKAMLIDGLPARVKSLDNSGPVSVLVFGGELLKRYELNPIIAQRLGVAAQSEDRSDEKAELAILKGRFLSMFPDFEERGAFEAISGKWYQTYRSRVDALLADPRLKTKDGWSVLEALLDASQGGRGSLPPFFEGDVTWRVKRVRDADPSAFNTALDRLIQINESSSVEKISAAINKFNETFSPLLKTIGQETTYRDTRIVPSAVLAATIPNQAVLIRYVPYSRIERLLHDRPLFHNAPITAKEYKLTIDLALEVKTALISWGWIPRDLWDIHGFILSTYVDHSDESARNSEDELLARFDRDERFRNVRSGWSEEQRNAFCSIVRTAHHAGLDWYHTNIPEIRCGRKSSDGLPAEGTIASVQLRKDRAFLQLSHQHEKVGLEGSFEFDNDGAENFSAAMEDALEEIANWQPPVPSRPGRWPNEYKDLGDTDLDTPARISPTNLILYGPPGTGKTYQTMEVAVRLCGELPAQDRLQLHQQYGRLRKERRIEFVTFHQNFAYEEFVEGLRPPHSSDDKETQEEINPGMILDVHSGIFRDVVDNALLERGSSALTLDPQRSVFKIALGDRGSEEAAIQEALDREIITLGWGGSIDWSAPKYEEFSAILHKWQSEVNPDATGKDSNVEQLFALRSWMQEGDYVVVSDGRDRFRAIGQVTGPYYFLQDVERHPHQRKVRWLWRDDEGQERSIFYPRGFRRHSLYRLDPNAIDWVALSAVVNNDADASTGTGRLPHVLIIDEINRANISKVFGELITLIEPDKRLGMPNALKVRLPYSKKDFGVPANLHIVGTMNTADRSIMQIDTALRRRFRFEEMEPNSTLLRTVDNIDLRRVLDTINARIEYLLDRDHAVGHAFFMGDGGKDRAAIDETMRFKIIPLLQEYFFDDWRNIAAVLGAGFVRGKTLAVPPGIEDRGERTRWTIRWQENAKSGFPENAYDLLLKGTEAEVDQGDSSKGDGMDDAEDEA</sequence>
<name>A0A5S3NXT4_9SPHN</name>
<dbReference type="GO" id="GO:0016887">
    <property type="term" value="F:ATP hydrolysis activity"/>
    <property type="evidence" value="ECO:0007669"/>
    <property type="project" value="InterPro"/>
</dbReference>
<dbReference type="InterPro" id="IPR003593">
    <property type="entry name" value="AAA+_ATPase"/>
</dbReference>
<evidence type="ECO:0000313" key="4">
    <source>
        <dbReference type="Proteomes" id="UP000309668"/>
    </source>
</evidence>
<feature type="domain" description="AAA+ ATPase" evidence="2">
    <location>
        <begin position="492"/>
        <end position="869"/>
    </location>
</feature>
<comment type="caution">
    <text evidence="3">The sequence shown here is derived from an EMBL/GenBank/DDBJ whole genome shotgun (WGS) entry which is preliminary data.</text>
</comment>
<evidence type="ECO:0000259" key="2">
    <source>
        <dbReference type="SMART" id="SM00382"/>
    </source>
</evidence>
<dbReference type="PANTHER" id="PTHR37291">
    <property type="entry name" value="5-METHYLCYTOSINE-SPECIFIC RESTRICTION ENZYME B"/>
    <property type="match status" value="1"/>
</dbReference>
<dbReference type="PANTHER" id="PTHR37291:SF1">
    <property type="entry name" value="TYPE IV METHYL-DIRECTED RESTRICTION ENZYME ECOKMCRB SUBUNIT"/>
    <property type="match status" value="1"/>
</dbReference>
<reference evidence="3 4" key="1">
    <citation type="submission" date="2019-05" db="EMBL/GenBank/DDBJ databases">
        <title>Erythrobacter marisflavi sp. nov., isolated from isolated from water of an estuary environment.</title>
        <authorList>
            <person name="Yoon J.-H."/>
        </authorList>
    </citation>
    <scope>NUCLEOTIDE SEQUENCE [LARGE SCALE GENOMIC DNA]</scope>
    <source>
        <strain evidence="3 4">KEM-5</strain>
    </source>
</reference>